<evidence type="ECO:0000259" key="2">
    <source>
        <dbReference type="Pfam" id="PF03372"/>
    </source>
</evidence>
<dbReference type="Pfam" id="PF03372">
    <property type="entry name" value="Exo_endo_phos"/>
    <property type="match status" value="1"/>
</dbReference>
<protein>
    <submittedName>
        <fullName evidence="3">Endonuclease/exonuclease/phosphatase family protein</fullName>
    </submittedName>
</protein>
<dbReference type="Gene3D" id="3.60.10.10">
    <property type="entry name" value="Endonuclease/exonuclease/phosphatase"/>
    <property type="match status" value="1"/>
</dbReference>
<dbReference type="EMBL" id="JADQTO010000018">
    <property type="protein sequence ID" value="MBG0566059.1"/>
    <property type="molecule type" value="Genomic_DNA"/>
</dbReference>
<keyword evidence="4" id="KW-1185">Reference proteome</keyword>
<dbReference type="Proteomes" id="UP000598146">
    <property type="component" value="Unassembled WGS sequence"/>
</dbReference>
<dbReference type="PANTHER" id="PTHR12121">
    <property type="entry name" value="CARBON CATABOLITE REPRESSOR PROTEIN 4"/>
    <property type="match status" value="1"/>
</dbReference>
<feature type="region of interest" description="Disordered" evidence="1">
    <location>
        <begin position="14"/>
        <end position="41"/>
    </location>
</feature>
<keyword evidence="3" id="KW-0540">Nuclease</keyword>
<comment type="caution">
    <text evidence="3">The sequence shown here is derived from an EMBL/GenBank/DDBJ whole genome shotgun (WGS) entry which is preliminary data.</text>
</comment>
<name>A0A931CCC3_9ACTN</name>
<dbReference type="AlphaFoldDB" id="A0A931CCC3"/>
<dbReference type="InterPro" id="IPR036691">
    <property type="entry name" value="Endo/exonu/phosph_ase_sf"/>
</dbReference>
<evidence type="ECO:0000313" key="3">
    <source>
        <dbReference type="EMBL" id="MBG0566059.1"/>
    </source>
</evidence>
<feature type="domain" description="Endonuclease/exonuclease/phosphatase" evidence="2">
    <location>
        <begin position="58"/>
        <end position="300"/>
    </location>
</feature>
<feature type="compositionally biased region" description="Low complexity" evidence="1">
    <location>
        <begin position="20"/>
        <end position="34"/>
    </location>
</feature>
<accession>A0A931CCC3</accession>
<dbReference type="PANTHER" id="PTHR12121:SF36">
    <property type="entry name" value="ENDONUCLEASE_EXONUCLEASE_PHOSPHATASE DOMAIN-CONTAINING PROTEIN"/>
    <property type="match status" value="1"/>
</dbReference>
<gene>
    <name evidence="3" type="ORF">I4J89_31895</name>
</gene>
<reference evidence="3" key="1">
    <citation type="submission" date="2020-11" db="EMBL/GenBank/DDBJ databases">
        <title>Isolation and identification of active actinomycetes.</title>
        <authorList>
            <person name="Sun X."/>
        </authorList>
    </citation>
    <scope>NUCLEOTIDE SEQUENCE</scope>
    <source>
        <strain evidence="3">NEAU-A11</strain>
    </source>
</reference>
<evidence type="ECO:0000313" key="4">
    <source>
        <dbReference type="Proteomes" id="UP000598146"/>
    </source>
</evidence>
<organism evidence="3 4">
    <name type="scientific">Actinoplanes aureus</name>
    <dbReference type="NCBI Taxonomy" id="2792083"/>
    <lineage>
        <taxon>Bacteria</taxon>
        <taxon>Bacillati</taxon>
        <taxon>Actinomycetota</taxon>
        <taxon>Actinomycetes</taxon>
        <taxon>Micromonosporales</taxon>
        <taxon>Micromonosporaceae</taxon>
        <taxon>Actinoplanes</taxon>
    </lineage>
</organism>
<dbReference type="GO" id="GO:0004519">
    <property type="term" value="F:endonuclease activity"/>
    <property type="evidence" value="ECO:0007669"/>
    <property type="project" value="UniProtKB-KW"/>
</dbReference>
<keyword evidence="3" id="KW-0255">Endonuclease</keyword>
<dbReference type="InterPro" id="IPR005135">
    <property type="entry name" value="Endo/exonuclease/phosphatase"/>
</dbReference>
<keyword evidence="3" id="KW-0378">Hydrolase</keyword>
<dbReference type="InterPro" id="IPR050410">
    <property type="entry name" value="CCR4/nocturin_mRNA_transcr"/>
</dbReference>
<dbReference type="CDD" id="cd09083">
    <property type="entry name" value="EEP-1"/>
    <property type="match status" value="1"/>
</dbReference>
<sequence>MALAVVGVQAIGGDAGKQQSATRPAPPRAAASPPVIGPAPSELDALAGPPGPADLDVMTFNLRYADVGPNSWAQRRPVMRSLLRAERPDLIGTQEGLAAQLRDIDNDLGVGYDRIGVGREGRDLGEHMAIFFDNARLRPQKSGNFWLSETPQVPGSISWGSFRIRMVTWVLFTDLVTGRRFYAVNTHLDNISEIARRHGTRLIMDRLATFDPLPVVLTGDFNSPAEPAGPIYRLLTGPAGLRDTWTAAPRRGPEYATIHNYQPPVPGGERVDWILATPGVTAVAALMNTYRQGTQYPSDHLPVQARLRLP</sequence>
<dbReference type="GO" id="GO:0000175">
    <property type="term" value="F:3'-5'-RNA exonuclease activity"/>
    <property type="evidence" value="ECO:0007669"/>
    <property type="project" value="TreeGrafter"/>
</dbReference>
<proteinExistence type="predicted"/>
<evidence type="ECO:0000256" key="1">
    <source>
        <dbReference type="SAM" id="MobiDB-lite"/>
    </source>
</evidence>
<dbReference type="SUPFAM" id="SSF56219">
    <property type="entry name" value="DNase I-like"/>
    <property type="match status" value="1"/>
</dbReference>